<dbReference type="Gene3D" id="2.60.300.12">
    <property type="entry name" value="HesB-like domain"/>
    <property type="match status" value="1"/>
</dbReference>
<feature type="domain" description="Core" evidence="1">
    <location>
        <begin position="1"/>
        <end position="103"/>
    </location>
</feature>
<dbReference type="InterPro" id="IPR000361">
    <property type="entry name" value="ATAP_core_dom"/>
</dbReference>
<dbReference type="RefSeq" id="WP_263072163.1">
    <property type="nucleotide sequence ID" value="NZ_JAOUSF010000002.1"/>
</dbReference>
<comment type="caution">
    <text evidence="2">The sequence shown here is derived from an EMBL/GenBank/DDBJ whole genome shotgun (WGS) entry which is preliminary data.</text>
</comment>
<protein>
    <submittedName>
        <fullName evidence="2">Iron-sulfur cluster biosynthesis family protein</fullName>
    </submittedName>
</protein>
<dbReference type="InterPro" id="IPR035903">
    <property type="entry name" value="HesB-like_dom_sf"/>
</dbReference>
<name>A0AAE3LLY7_9BACI</name>
<evidence type="ECO:0000259" key="1">
    <source>
        <dbReference type="Pfam" id="PF01521"/>
    </source>
</evidence>
<keyword evidence="3" id="KW-1185">Reference proteome</keyword>
<reference evidence="2" key="1">
    <citation type="submission" date="2022-10" db="EMBL/GenBank/DDBJ databases">
        <title>Description of Fervidibacillus gen. nov. in the family Fervidibacillaceae fam. nov. with two species, Fervidibacillus albus sp. nov., and Fervidibacillus halotolerans sp. nov., isolated from tidal flat sediments.</title>
        <authorList>
            <person name="Kwon K.K."/>
            <person name="Yang S.-H."/>
        </authorList>
    </citation>
    <scope>NUCLEOTIDE SEQUENCE</scope>
    <source>
        <strain evidence="2">JCM 19140</strain>
    </source>
</reference>
<proteinExistence type="predicted"/>
<dbReference type="AlphaFoldDB" id="A0AAE3LLY7"/>
<dbReference type="Proteomes" id="UP001209318">
    <property type="component" value="Unassembled WGS sequence"/>
</dbReference>
<evidence type="ECO:0000313" key="2">
    <source>
        <dbReference type="EMBL" id="MCU9612955.1"/>
    </source>
</evidence>
<gene>
    <name evidence="2" type="ORF">OEV98_05250</name>
</gene>
<dbReference type="EMBL" id="JAOUSF010000002">
    <property type="protein sequence ID" value="MCU9612955.1"/>
    <property type="molecule type" value="Genomic_DNA"/>
</dbReference>
<sequence length="106" mass="12145">MEITITDRAIEELNKQIAEKEGMVKIHFDDENCGCAGGVPVLWHVNEPNLENATIYKTNDRPVFINNTQKVYFDEVLKIDYSDSLHSFQLKSPQQILNPVMPLVLK</sequence>
<dbReference type="SUPFAM" id="SSF89360">
    <property type="entry name" value="HesB-like domain"/>
    <property type="match status" value="1"/>
</dbReference>
<accession>A0AAE3LLY7</accession>
<evidence type="ECO:0000313" key="3">
    <source>
        <dbReference type="Proteomes" id="UP001209318"/>
    </source>
</evidence>
<dbReference type="Pfam" id="PF01521">
    <property type="entry name" value="Fe-S_biosyn"/>
    <property type="match status" value="1"/>
</dbReference>
<organism evidence="2 3">
    <name type="scientific">Perspicuibacillus lycopersici</name>
    <dbReference type="NCBI Taxonomy" id="1325689"/>
    <lineage>
        <taxon>Bacteria</taxon>
        <taxon>Bacillati</taxon>
        <taxon>Bacillota</taxon>
        <taxon>Bacilli</taxon>
        <taxon>Bacillales</taxon>
        <taxon>Bacillaceae</taxon>
        <taxon>Perspicuibacillus</taxon>
    </lineage>
</organism>